<evidence type="ECO:0000313" key="2">
    <source>
        <dbReference type="EMBL" id="KAK8380509.1"/>
    </source>
</evidence>
<dbReference type="SUPFAM" id="SSF49265">
    <property type="entry name" value="Fibronectin type III"/>
    <property type="match status" value="1"/>
</dbReference>
<evidence type="ECO:0000313" key="3">
    <source>
        <dbReference type="Proteomes" id="UP001487740"/>
    </source>
</evidence>
<evidence type="ECO:0000256" key="1">
    <source>
        <dbReference type="SAM" id="MobiDB-lite"/>
    </source>
</evidence>
<dbReference type="EMBL" id="JARAKH010000042">
    <property type="protein sequence ID" value="KAK8380509.1"/>
    <property type="molecule type" value="Genomic_DNA"/>
</dbReference>
<comment type="caution">
    <text evidence="2">The sequence shown here is derived from an EMBL/GenBank/DDBJ whole genome shotgun (WGS) entry which is preliminary data.</text>
</comment>
<dbReference type="InterPro" id="IPR003961">
    <property type="entry name" value="FN3_dom"/>
</dbReference>
<organism evidence="2 3">
    <name type="scientific">Scylla paramamosain</name>
    <name type="common">Mud crab</name>
    <dbReference type="NCBI Taxonomy" id="85552"/>
    <lineage>
        <taxon>Eukaryota</taxon>
        <taxon>Metazoa</taxon>
        <taxon>Ecdysozoa</taxon>
        <taxon>Arthropoda</taxon>
        <taxon>Crustacea</taxon>
        <taxon>Multicrustacea</taxon>
        <taxon>Malacostraca</taxon>
        <taxon>Eumalacostraca</taxon>
        <taxon>Eucarida</taxon>
        <taxon>Decapoda</taxon>
        <taxon>Pleocyemata</taxon>
        <taxon>Brachyura</taxon>
        <taxon>Eubrachyura</taxon>
        <taxon>Portunoidea</taxon>
        <taxon>Portunidae</taxon>
        <taxon>Portuninae</taxon>
        <taxon>Scylla</taxon>
    </lineage>
</organism>
<keyword evidence="3" id="KW-1185">Reference proteome</keyword>
<dbReference type="InterPro" id="IPR036116">
    <property type="entry name" value="FN3_sf"/>
</dbReference>
<protein>
    <recommendedName>
        <fullName evidence="4">Fibronectin type-III domain-containing protein</fullName>
    </recommendedName>
</protein>
<evidence type="ECO:0008006" key="4">
    <source>
        <dbReference type="Google" id="ProtNLM"/>
    </source>
</evidence>
<name>A0AAW0SYI4_SCYPA</name>
<dbReference type="CDD" id="cd00063">
    <property type="entry name" value="FN3"/>
    <property type="match status" value="1"/>
</dbReference>
<accession>A0AAW0SYI4</accession>
<reference evidence="2 3" key="1">
    <citation type="submission" date="2023-03" db="EMBL/GenBank/DDBJ databases">
        <title>High-quality genome of Scylla paramamosain provides insights in environmental adaptation.</title>
        <authorList>
            <person name="Zhang L."/>
        </authorList>
    </citation>
    <scope>NUCLEOTIDE SEQUENCE [LARGE SCALE GENOMIC DNA]</scope>
    <source>
        <strain evidence="2">LZ_2023a</strain>
        <tissue evidence="2">Muscle</tissue>
    </source>
</reference>
<feature type="region of interest" description="Disordered" evidence="1">
    <location>
        <begin position="1"/>
        <end position="20"/>
    </location>
</feature>
<dbReference type="Gene3D" id="2.60.40.10">
    <property type="entry name" value="Immunoglobulins"/>
    <property type="match status" value="1"/>
</dbReference>
<proteinExistence type="predicted"/>
<sequence length="313" mass="34600">MATVLPRHVPSPPAPAEGTQEVAVRGEETEAAVEGLTPATQYLFTLHAHNAMGPSKPSEAFGRREGGAEKCFRIWVSVPHLTTTPPPRLNTTTPSLAVQHSPQHNILITSIKGRQVRSSAQWSKGHLSIMRTLILLSVVTVAMAQSYDGGFVKILQDKRYQSGSTFGNFRDQEDGTKYFEETDEMGVRRGYWEYVDELGKTIRNEFEAGPGIGFRITKSNAHDTTPVFKPLPQFQAPRPAPTAAPVYQPVPVQPTYQPVAVQPQYQPAPVHVPAPVPRYTPTLAPEPQNLFDYPGNLEFSRDHLGHRFKFVAA</sequence>
<gene>
    <name evidence="2" type="ORF">O3P69_016836</name>
</gene>
<dbReference type="Proteomes" id="UP001487740">
    <property type="component" value="Unassembled WGS sequence"/>
</dbReference>
<dbReference type="AlphaFoldDB" id="A0AAW0SYI4"/>
<dbReference type="InterPro" id="IPR013783">
    <property type="entry name" value="Ig-like_fold"/>
</dbReference>